<dbReference type="EMBL" id="JABFBC010000003">
    <property type="protein sequence ID" value="NNU81908.1"/>
    <property type="molecule type" value="Genomic_DNA"/>
</dbReference>
<protein>
    <submittedName>
        <fullName evidence="1">DUF3168 domain-containing protein</fullName>
    </submittedName>
</protein>
<accession>A0A849L5Y9</accession>
<dbReference type="RefSeq" id="WP_171326763.1">
    <property type="nucleotide sequence ID" value="NZ_JABFBC010000003.1"/>
</dbReference>
<keyword evidence="2" id="KW-1185">Reference proteome</keyword>
<gene>
    <name evidence="1" type="ORF">HMH01_15835</name>
</gene>
<comment type="caution">
    <text evidence="1">The sequence shown here is derived from an EMBL/GenBank/DDBJ whole genome shotgun (WGS) entry which is preliminary data.</text>
</comment>
<dbReference type="AlphaFoldDB" id="A0A849L5Y9"/>
<evidence type="ECO:0000313" key="2">
    <source>
        <dbReference type="Proteomes" id="UP000572377"/>
    </source>
</evidence>
<dbReference type="InterPro" id="IPR021508">
    <property type="entry name" value="Gp17-like"/>
</dbReference>
<proteinExistence type="predicted"/>
<sequence length="140" mass="14930">MSYALSEALQAAVYARLTGDAALQELVGGAIHDAPPPLEPGSEPPLLVTLGEERVRDASTKTSVGAVHDFAVTVHARTEGFSRPKAAAAAVCDALLSVPLVLSQGHLVDLRMLHIRAERGRGTGPRRVELRFRAVLEQDF</sequence>
<dbReference type="Proteomes" id="UP000572377">
    <property type="component" value="Unassembled WGS sequence"/>
</dbReference>
<name>A0A849L5Y9_9RHOB</name>
<dbReference type="Pfam" id="PF11367">
    <property type="entry name" value="Tail_completion_gp17"/>
    <property type="match status" value="1"/>
</dbReference>
<reference evidence="1 2" key="1">
    <citation type="submission" date="2020-05" db="EMBL/GenBank/DDBJ databases">
        <title>Gimesia benthica sp. nov., a novel planctomycete isolated from a deep-sea water sample of the Northwest Indian Ocean.</title>
        <authorList>
            <person name="Wang J."/>
            <person name="Ruan C."/>
            <person name="Song L."/>
            <person name="Zhu Y."/>
            <person name="Li A."/>
            <person name="Zheng X."/>
            <person name="Wang L."/>
            <person name="Lu Z."/>
            <person name="Huang Y."/>
            <person name="Du W."/>
            <person name="Zhou Y."/>
            <person name="Huang L."/>
            <person name="Dai X."/>
        </authorList>
    </citation>
    <scope>NUCLEOTIDE SEQUENCE [LARGE SCALE GENOMIC DNA]</scope>
    <source>
        <strain evidence="1 2">YYQ-30</strain>
    </source>
</reference>
<dbReference type="Gene3D" id="3.30.2000.30">
    <property type="match status" value="1"/>
</dbReference>
<organism evidence="1 2">
    <name type="scientific">Halovulum dunhuangense</name>
    <dbReference type="NCBI Taxonomy" id="1505036"/>
    <lineage>
        <taxon>Bacteria</taxon>
        <taxon>Pseudomonadati</taxon>
        <taxon>Pseudomonadota</taxon>
        <taxon>Alphaproteobacteria</taxon>
        <taxon>Rhodobacterales</taxon>
        <taxon>Paracoccaceae</taxon>
        <taxon>Halovulum</taxon>
    </lineage>
</organism>
<dbReference type="InterPro" id="IPR053745">
    <property type="entry name" value="Viral_Tail_Comp_sf"/>
</dbReference>
<evidence type="ECO:0000313" key="1">
    <source>
        <dbReference type="EMBL" id="NNU81908.1"/>
    </source>
</evidence>